<evidence type="ECO:0000259" key="10">
    <source>
        <dbReference type="PROSITE" id="PS51379"/>
    </source>
</evidence>
<dbReference type="InterPro" id="IPR017896">
    <property type="entry name" value="4Fe4S_Fe-S-bd"/>
</dbReference>
<dbReference type="RefSeq" id="WP_221860624.1">
    <property type="nucleotide sequence ID" value="NZ_JAIKTU010000005.1"/>
</dbReference>
<keyword evidence="5" id="KW-0479">Metal-binding</keyword>
<comment type="cofactor">
    <cofactor evidence="1">
        <name>[4Fe-4S] cluster</name>
        <dbReference type="ChEBI" id="CHEBI:49883"/>
    </cofactor>
</comment>
<accession>A0ABS7KX44</accession>
<dbReference type="SFLD" id="SFLDG01118">
    <property type="entry name" value="activating_enzymes__group_2"/>
    <property type="match status" value="1"/>
</dbReference>
<evidence type="ECO:0000256" key="9">
    <source>
        <dbReference type="ARBA" id="ARBA00047365"/>
    </source>
</evidence>
<evidence type="ECO:0000259" key="11">
    <source>
        <dbReference type="PROSITE" id="PS51918"/>
    </source>
</evidence>
<dbReference type="SUPFAM" id="SSF54862">
    <property type="entry name" value="4Fe-4S ferredoxins"/>
    <property type="match status" value="1"/>
</dbReference>
<dbReference type="Gene3D" id="3.30.70.20">
    <property type="match status" value="1"/>
</dbReference>
<dbReference type="PROSITE" id="PS01087">
    <property type="entry name" value="RADICAL_ACTIVATING"/>
    <property type="match status" value="1"/>
</dbReference>
<dbReference type="InterPro" id="IPR058240">
    <property type="entry name" value="rSAM_sf"/>
</dbReference>
<dbReference type="InterPro" id="IPR034457">
    <property type="entry name" value="Organic_radical-activating"/>
</dbReference>
<dbReference type="PROSITE" id="PS51379">
    <property type="entry name" value="4FE4S_FER_2"/>
    <property type="match status" value="2"/>
</dbReference>
<evidence type="ECO:0000256" key="1">
    <source>
        <dbReference type="ARBA" id="ARBA00001966"/>
    </source>
</evidence>
<evidence type="ECO:0000313" key="12">
    <source>
        <dbReference type="EMBL" id="MBY0755385.1"/>
    </source>
</evidence>
<evidence type="ECO:0000256" key="4">
    <source>
        <dbReference type="ARBA" id="ARBA00022691"/>
    </source>
</evidence>
<feature type="domain" description="Radical SAM core" evidence="11">
    <location>
        <begin position="23"/>
        <end position="304"/>
    </location>
</feature>
<comment type="catalytic activity">
    <reaction evidence="9">
        <text>glycyl-[protein] + reduced [flavodoxin] + S-adenosyl-L-methionine = glycin-2-yl radical-[protein] + semiquinone [flavodoxin] + 5'-deoxyadenosine + L-methionine + H(+)</text>
        <dbReference type="Rhea" id="RHEA:61976"/>
        <dbReference type="Rhea" id="RHEA-COMP:10622"/>
        <dbReference type="Rhea" id="RHEA-COMP:14480"/>
        <dbReference type="Rhea" id="RHEA-COMP:15993"/>
        <dbReference type="Rhea" id="RHEA-COMP:15994"/>
        <dbReference type="ChEBI" id="CHEBI:15378"/>
        <dbReference type="ChEBI" id="CHEBI:17319"/>
        <dbReference type="ChEBI" id="CHEBI:29947"/>
        <dbReference type="ChEBI" id="CHEBI:32722"/>
        <dbReference type="ChEBI" id="CHEBI:57618"/>
        <dbReference type="ChEBI" id="CHEBI:57844"/>
        <dbReference type="ChEBI" id="CHEBI:59789"/>
        <dbReference type="ChEBI" id="CHEBI:140311"/>
    </reaction>
</comment>
<dbReference type="Gene3D" id="3.80.30.10">
    <property type="entry name" value="pyruvate-formate lyase- activating enzyme"/>
    <property type="match status" value="1"/>
</dbReference>
<dbReference type="InterPro" id="IPR040074">
    <property type="entry name" value="BssD/PflA/YjjW"/>
</dbReference>
<evidence type="ECO:0000256" key="3">
    <source>
        <dbReference type="ARBA" id="ARBA00022485"/>
    </source>
</evidence>
<dbReference type="InterPro" id="IPR012839">
    <property type="entry name" value="Organic_radical_activase"/>
</dbReference>
<keyword evidence="13" id="KW-1185">Reference proteome</keyword>
<organism evidence="12 13">
    <name type="scientific">Clostridium sardiniense</name>
    <name type="common">Clostridium absonum</name>
    <dbReference type="NCBI Taxonomy" id="29369"/>
    <lineage>
        <taxon>Bacteria</taxon>
        <taxon>Bacillati</taxon>
        <taxon>Bacillota</taxon>
        <taxon>Clostridia</taxon>
        <taxon>Eubacteriales</taxon>
        <taxon>Clostridiaceae</taxon>
        <taxon>Clostridium</taxon>
    </lineage>
</organism>
<dbReference type="SUPFAM" id="SSF102114">
    <property type="entry name" value="Radical SAM enzymes"/>
    <property type="match status" value="1"/>
</dbReference>
<evidence type="ECO:0000256" key="8">
    <source>
        <dbReference type="ARBA" id="ARBA00023014"/>
    </source>
</evidence>
<keyword evidence="7" id="KW-0408">Iron</keyword>
<protein>
    <submittedName>
        <fullName evidence="12">Glycyl-radical enzyme activating protein</fullName>
    </submittedName>
</protein>
<dbReference type="PANTHER" id="PTHR30352:SF4">
    <property type="entry name" value="PYRUVATE FORMATE-LYASE 2-ACTIVATING ENZYME"/>
    <property type="match status" value="1"/>
</dbReference>
<evidence type="ECO:0000256" key="5">
    <source>
        <dbReference type="ARBA" id="ARBA00022723"/>
    </source>
</evidence>
<keyword evidence="8" id="KW-0411">Iron-sulfur</keyword>
<dbReference type="SFLD" id="SFLDG01066">
    <property type="entry name" value="organic_radical-activating_enz"/>
    <property type="match status" value="1"/>
</dbReference>
<dbReference type="InterPro" id="IPR007197">
    <property type="entry name" value="rSAM"/>
</dbReference>
<dbReference type="SFLD" id="SFLDS00029">
    <property type="entry name" value="Radical_SAM"/>
    <property type="match status" value="1"/>
</dbReference>
<keyword evidence="4" id="KW-0949">S-adenosyl-L-methionine</keyword>
<evidence type="ECO:0000313" key="13">
    <source>
        <dbReference type="Proteomes" id="UP001299068"/>
    </source>
</evidence>
<dbReference type="Pfam" id="PF04055">
    <property type="entry name" value="Radical_SAM"/>
    <property type="match status" value="1"/>
</dbReference>
<proteinExistence type="inferred from homology"/>
<dbReference type="PIRSF" id="PIRSF000371">
    <property type="entry name" value="PFL_act_enz"/>
    <property type="match status" value="1"/>
</dbReference>
<dbReference type="PROSITE" id="PS51918">
    <property type="entry name" value="RADICAL_SAM"/>
    <property type="match status" value="1"/>
</dbReference>
<gene>
    <name evidence="12" type="ORF">K5V21_07930</name>
</gene>
<evidence type="ECO:0000256" key="2">
    <source>
        <dbReference type="ARBA" id="ARBA00009777"/>
    </source>
</evidence>
<dbReference type="InterPro" id="IPR001989">
    <property type="entry name" value="Radical_activat_CS"/>
</dbReference>
<keyword evidence="3" id="KW-0004">4Fe-4S</keyword>
<evidence type="ECO:0000256" key="7">
    <source>
        <dbReference type="ARBA" id="ARBA00023004"/>
    </source>
</evidence>
<dbReference type="CDD" id="cd01335">
    <property type="entry name" value="Radical_SAM"/>
    <property type="match status" value="1"/>
</dbReference>
<dbReference type="Proteomes" id="UP001299068">
    <property type="component" value="Unassembled WGS sequence"/>
</dbReference>
<evidence type="ECO:0000256" key="6">
    <source>
        <dbReference type="ARBA" id="ARBA00023002"/>
    </source>
</evidence>
<feature type="domain" description="4Fe-4S ferredoxin-type" evidence="10">
    <location>
        <begin position="54"/>
        <end position="80"/>
    </location>
</feature>
<feature type="domain" description="4Fe-4S ferredoxin-type" evidence="10">
    <location>
        <begin position="82"/>
        <end position="111"/>
    </location>
</feature>
<dbReference type="PANTHER" id="PTHR30352">
    <property type="entry name" value="PYRUVATE FORMATE-LYASE-ACTIVATING ENZYME"/>
    <property type="match status" value="1"/>
</dbReference>
<dbReference type="EMBL" id="JAIKTU010000005">
    <property type="protein sequence ID" value="MBY0755385.1"/>
    <property type="molecule type" value="Genomic_DNA"/>
</dbReference>
<dbReference type="NCBIfam" id="TIGR02494">
    <property type="entry name" value="PFLE_PFLC"/>
    <property type="match status" value="1"/>
</dbReference>
<name>A0ABS7KX44_CLOSR</name>
<reference evidence="12 13" key="1">
    <citation type="journal article" date="2021" name="Cell Host Microbe">
        <title>in vivo commensal control of Clostridioides difficile virulence.</title>
        <authorList>
            <person name="Girinathan B.P."/>
            <person name="Dibenedetto N."/>
            <person name="Worley J.N."/>
            <person name="Peltier J."/>
            <person name="Arrieta-Ortiz M.L."/>
            <person name="Rupa Christinal Immanuel S."/>
            <person name="Lavin R."/>
            <person name="Delaney M.L."/>
            <person name="Cummins C."/>
            <person name="Hoffmann M."/>
            <person name="Luo Y."/>
            <person name="Gonzalez-Escalona N."/>
            <person name="Allard M."/>
            <person name="Onderdonk A.B."/>
            <person name="Gerber G.K."/>
            <person name="Sonenshein A.L."/>
            <person name="Baliga N."/>
            <person name="Dupuy B."/>
            <person name="Bry L."/>
        </authorList>
    </citation>
    <scope>NUCLEOTIDE SEQUENCE [LARGE SCALE GENOMIC DNA]</scope>
    <source>
        <strain evidence="12 13">DSM 599</strain>
    </source>
</reference>
<sequence>MINNDINYNEHGRVFNIQRFSVNDGPGVRTIVFLKGCPLSCRWCSNPESQHEYSELMFNEVNCTSCGKCEKLCKENAIDFGSKYRIDREKCINCGECIEDCYRGALVMSGENMTVDEVINEVKKDETQFRHSNGGITLSGGEPLMQPEFALEVLKMSKSKGWNTTIETTGFTSKEVINKVIPWVDLVLLDIKSMDSDKHLEYVGQRNEIILENAKRISDLGVNMIIRVPVIPGFNGDLKSIKKIAEFAKELKMVKEMHILPYHRLGVNKYSCIGREYKMGKDIKTPDDEFIEELKQIVEKVGVKCNIGAV</sequence>
<comment type="caution">
    <text evidence="12">The sequence shown here is derived from an EMBL/GenBank/DDBJ whole genome shotgun (WGS) entry which is preliminary data.</text>
</comment>
<keyword evidence="6" id="KW-0560">Oxidoreductase</keyword>
<comment type="similarity">
    <text evidence="2">Belongs to the organic radical-activating enzymes family.</text>
</comment>